<dbReference type="GO" id="GO:0000155">
    <property type="term" value="F:phosphorelay sensor kinase activity"/>
    <property type="evidence" value="ECO:0007669"/>
    <property type="project" value="InterPro"/>
</dbReference>
<dbReference type="Pfam" id="PF00672">
    <property type="entry name" value="HAMP"/>
    <property type="match status" value="1"/>
</dbReference>
<comment type="catalytic activity">
    <reaction evidence="1">
        <text>ATP + protein L-histidine = ADP + protein N-phospho-L-histidine.</text>
        <dbReference type="EC" id="2.7.13.3"/>
    </reaction>
</comment>
<dbReference type="CDD" id="cd06225">
    <property type="entry name" value="HAMP"/>
    <property type="match status" value="1"/>
</dbReference>
<evidence type="ECO:0000256" key="13">
    <source>
        <dbReference type="ARBA" id="ARBA00023136"/>
    </source>
</evidence>
<keyword evidence="4" id="KW-1003">Cell membrane</keyword>
<dbReference type="InterPro" id="IPR050398">
    <property type="entry name" value="HssS/ArlS-like"/>
</dbReference>
<dbReference type="PANTHER" id="PTHR45528:SF1">
    <property type="entry name" value="SENSOR HISTIDINE KINASE CPXA"/>
    <property type="match status" value="1"/>
</dbReference>
<dbReference type="KEGG" id="ehl:EHLA_0091"/>
<keyword evidence="18" id="KW-1185">Reference proteome</keyword>
<dbReference type="InterPro" id="IPR003661">
    <property type="entry name" value="HisK_dim/P_dom"/>
</dbReference>
<dbReference type="EC" id="2.7.13.3" evidence="3"/>
<dbReference type="CDD" id="cd00082">
    <property type="entry name" value="HisKA"/>
    <property type="match status" value="1"/>
</dbReference>
<feature type="transmembrane region" description="Helical" evidence="14">
    <location>
        <begin position="20"/>
        <end position="38"/>
    </location>
</feature>
<dbReference type="InterPro" id="IPR036890">
    <property type="entry name" value="HATPase_C_sf"/>
</dbReference>
<dbReference type="InterPro" id="IPR005467">
    <property type="entry name" value="His_kinase_dom"/>
</dbReference>
<dbReference type="AlphaFoldDB" id="A0A285PMP8"/>
<feature type="domain" description="HAMP" evidence="16">
    <location>
        <begin position="198"/>
        <end position="244"/>
    </location>
</feature>
<evidence type="ECO:0000256" key="9">
    <source>
        <dbReference type="ARBA" id="ARBA00022777"/>
    </source>
</evidence>
<evidence type="ECO:0000256" key="2">
    <source>
        <dbReference type="ARBA" id="ARBA00004651"/>
    </source>
</evidence>
<evidence type="ECO:0000313" key="17">
    <source>
        <dbReference type="EMBL" id="SOB70869.1"/>
    </source>
</evidence>
<dbReference type="PROSITE" id="PS50109">
    <property type="entry name" value="HIS_KIN"/>
    <property type="match status" value="1"/>
</dbReference>
<feature type="transmembrane region" description="Helical" evidence="14">
    <location>
        <begin position="168"/>
        <end position="191"/>
    </location>
</feature>
<evidence type="ECO:0000256" key="7">
    <source>
        <dbReference type="ARBA" id="ARBA00022692"/>
    </source>
</evidence>
<dbReference type="PANTHER" id="PTHR45528">
    <property type="entry name" value="SENSOR HISTIDINE KINASE CPXA"/>
    <property type="match status" value="1"/>
</dbReference>
<evidence type="ECO:0000256" key="14">
    <source>
        <dbReference type="SAM" id="Phobius"/>
    </source>
</evidence>
<keyword evidence="10" id="KW-0067">ATP-binding</keyword>
<keyword evidence="6 17" id="KW-0808">Transferase</keyword>
<dbReference type="Pfam" id="PF00512">
    <property type="entry name" value="HisKA"/>
    <property type="match status" value="1"/>
</dbReference>
<dbReference type="Gene3D" id="3.30.565.10">
    <property type="entry name" value="Histidine kinase-like ATPase, C-terminal domain"/>
    <property type="match status" value="1"/>
</dbReference>
<evidence type="ECO:0000256" key="12">
    <source>
        <dbReference type="ARBA" id="ARBA00023012"/>
    </source>
</evidence>
<evidence type="ECO:0000256" key="5">
    <source>
        <dbReference type="ARBA" id="ARBA00022553"/>
    </source>
</evidence>
<keyword evidence="9 17" id="KW-0418">Kinase</keyword>
<accession>A0A285PMP8</accession>
<feature type="domain" description="Histidine kinase" evidence="15">
    <location>
        <begin position="259"/>
        <end position="454"/>
    </location>
</feature>
<keyword evidence="8" id="KW-0547">Nucleotide-binding</keyword>
<protein>
    <recommendedName>
        <fullName evidence="3">histidine kinase</fullName>
        <ecNumber evidence="3">2.7.13.3</ecNumber>
    </recommendedName>
</protein>
<evidence type="ECO:0000256" key="6">
    <source>
        <dbReference type="ARBA" id="ARBA00022679"/>
    </source>
</evidence>
<evidence type="ECO:0000256" key="11">
    <source>
        <dbReference type="ARBA" id="ARBA00022989"/>
    </source>
</evidence>
<dbReference type="Gene3D" id="1.10.287.130">
    <property type="match status" value="1"/>
</dbReference>
<evidence type="ECO:0000256" key="8">
    <source>
        <dbReference type="ARBA" id="ARBA00022741"/>
    </source>
</evidence>
<comment type="subcellular location">
    <subcellularLocation>
        <location evidence="2">Cell membrane</location>
        <topology evidence="2">Multi-pass membrane protein</topology>
    </subcellularLocation>
</comment>
<dbReference type="GO" id="GO:0005886">
    <property type="term" value="C:plasma membrane"/>
    <property type="evidence" value="ECO:0007669"/>
    <property type="project" value="UniProtKB-SubCell"/>
</dbReference>
<dbReference type="STRING" id="39488.ERS852450_01197"/>
<name>A0A285PMP8_9FIRM</name>
<keyword evidence="7 14" id="KW-0812">Transmembrane</keyword>
<evidence type="ECO:0000256" key="4">
    <source>
        <dbReference type="ARBA" id="ARBA00022475"/>
    </source>
</evidence>
<proteinExistence type="predicted"/>
<keyword evidence="13 14" id="KW-0472">Membrane</keyword>
<dbReference type="InterPro" id="IPR003660">
    <property type="entry name" value="HAMP_dom"/>
</dbReference>
<evidence type="ECO:0000256" key="10">
    <source>
        <dbReference type="ARBA" id="ARBA00022840"/>
    </source>
</evidence>
<dbReference type="Proteomes" id="UP000217549">
    <property type="component" value="Chromosome I"/>
</dbReference>
<evidence type="ECO:0000259" key="16">
    <source>
        <dbReference type="PROSITE" id="PS50885"/>
    </source>
</evidence>
<dbReference type="PROSITE" id="PS50885">
    <property type="entry name" value="HAMP"/>
    <property type="match status" value="1"/>
</dbReference>
<reference evidence="18" key="1">
    <citation type="submission" date="2017-09" db="EMBL/GenBank/DDBJ databases">
        <authorList>
            <person name="Shetty A S."/>
        </authorList>
    </citation>
    <scope>NUCLEOTIDE SEQUENCE [LARGE SCALE GENOMIC DNA]</scope>
</reference>
<keyword evidence="12" id="KW-0902">Two-component regulatory system</keyword>
<dbReference type="Gene3D" id="6.10.340.10">
    <property type="match status" value="1"/>
</dbReference>
<dbReference type="InterPro" id="IPR036097">
    <property type="entry name" value="HisK_dim/P_sf"/>
</dbReference>
<dbReference type="SMART" id="SM00388">
    <property type="entry name" value="HisKA"/>
    <property type="match status" value="1"/>
</dbReference>
<evidence type="ECO:0000313" key="18">
    <source>
        <dbReference type="Proteomes" id="UP000217549"/>
    </source>
</evidence>
<gene>
    <name evidence="17" type="ORF">EHLA_0091</name>
</gene>
<evidence type="ECO:0000259" key="15">
    <source>
        <dbReference type="PROSITE" id="PS50109"/>
    </source>
</evidence>
<dbReference type="GO" id="GO:0005524">
    <property type="term" value="F:ATP binding"/>
    <property type="evidence" value="ECO:0007669"/>
    <property type="project" value="UniProtKB-KW"/>
</dbReference>
<dbReference type="RefSeq" id="WP_096238903.1">
    <property type="nucleotide sequence ID" value="NZ_LT907978.1"/>
</dbReference>
<dbReference type="InterPro" id="IPR003594">
    <property type="entry name" value="HATPase_dom"/>
</dbReference>
<keyword evidence="11 14" id="KW-1133">Transmembrane helix</keyword>
<keyword evidence="5" id="KW-0597">Phosphoprotein</keyword>
<dbReference type="EMBL" id="LT907978">
    <property type="protein sequence ID" value="SOB70869.1"/>
    <property type="molecule type" value="Genomic_DNA"/>
</dbReference>
<sequence>MIKKVREKTKGWQIHKQLIVLILLTGMVSVLLFEVLWLNKWNIYEYVRQIPGLHDVSLDEDFWEDLRAEATKYDIPSSEDDKAGIKKIQPFLEQGDKYTGIYIYALKEGNYITGRFPKVLENVAFSTFFDMGYQLTGGEGEETYEFPMKFKNGYATVMVWFYHRVRFIYPYCIFSLTVSIGLFFTVILFFIKKKMNLVAELKDEILRMAAGNLRDSVPNMGQDEIGIIAEELDNLRAALQDTLVREKESRRANQDLITAMSHDLRTPLTILNGYLEVLRLNRNPEMHEEYLKRCLQKTSDIREMTDRMFEYALVFEEGEEPKVKEIPIKFFRDCINEHSDFIRLAGFQTEMEYTYVERWITGDKGMIKRILSNLFSNILKYGDKSSPVFIKGSFTKQSYILEISNTVKQQNTGVESNHIGLMSVEKMMHQLGGESTFSEKNGSFAVELKFSLVH</sequence>
<dbReference type="SUPFAM" id="SSF47384">
    <property type="entry name" value="Homodimeric domain of signal transducing histidine kinase"/>
    <property type="match status" value="1"/>
</dbReference>
<evidence type="ECO:0000256" key="3">
    <source>
        <dbReference type="ARBA" id="ARBA00012438"/>
    </source>
</evidence>
<dbReference type="SUPFAM" id="SSF55874">
    <property type="entry name" value="ATPase domain of HSP90 chaperone/DNA topoisomerase II/histidine kinase"/>
    <property type="match status" value="1"/>
</dbReference>
<evidence type="ECO:0000256" key="1">
    <source>
        <dbReference type="ARBA" id="ARBA00000085"/>
    </source>
</evidence>
<dbReference type="SMART" id="SM00387">
    <property type="entry name" value="HATPase_c"/>
    <property type="match status" value="1"/>
</dbReference>
<organism evidence="17 18">
    <name type="scientific">Anaerobutyricum hallii</name>
    <dbReference type="NCBI Taxonomy" id="39488"/>
    <lineage>
        <taxon>Bacteria</taxon>
        <taxon>Bacillati</taxon>
        <taxon>Bacillota</taxon>
        <taxon>Clostridia</taxon>
        <taxon>Lachnospirales</taxon>
        <taxon>Lachnospiraceae</taxon>
        <taxon>Anaerobutyricum</taxon>
    </lineage>
</organism>